<proteinExistence type="predicted"/>
<sequence length="85" mass="9278">MNKKKIFIVYLPVSLVFFMILPGAILRDMPPERFASFSHITSLGGILNPIASVLLFLAIVSVILSIIAVPLIGRCARAIINRSKA</sequence>
<evidence type="ECO:0000313" key="3">
    <source>
        <dbReference type="Proteomes" id="UP000239181"/>
    </source>
</evidence>
<organism evidence="2 3">
    <name type="scientific">Pantoea coffeiphila</name>
    <dbReference type="NCBI Taxonomy" id="1465635"/>
    <lineage>
        <taxon>Bacteria</taxon>
        <taxon>Pseudomonadati</taxon>
        <taxon>Pseudomonadota</taxon>
        <taxon>Gammaproteobacteria</taxon>
        <taxon>Enterobacterales</taxon>
        <taxon>Erwiniaceae</taxon>
        <taxon>Pantoea</taxon>
    </lineage>
</organism>
<gene>
    <name evidence="2" type="ORF">CQW29_03920</name>
</gene>
<reference evidence="2 3" key="1">
    <citation type="submission" date="2017-10" db="EMBL/GenBank/DDBJ databases">
        <title>Draft genome of two endophytic bacteria isolated from 'guarana' Paullinia cupana (Mart.) Ducke.</title>
        <authorList>
            <person name="Siqueira K.A."/>
            <person name="Liotti R.G."/>
            <person name="Mendes T.A."/>
            <person name="Soares M.A."/>
        </authorList>
    </citation>
    <scope>NUCLEOTIDE SEQUENCE [LARGE SCALE GENOMIC DNA]</scope>
    <source>
        <strain evidence="2 3">342</strain>
    </source>
</reference>
<evidence type="ECO:0000313" key="2">
    <source>
        <dbReference type="EMBL" id="PRD16820.1"/>
    </source>
</evidence>
<comment type="caution">
    <text evidence="2">The sequence shown here is derived from an EMBL/GenBank/DDBJ whole genome shotgun (WGS) entry which is preliminary data.</text>
</comment>
<feature type="transmembrane region" description="Helical" evidence="1">
    <location>
        <begin position="46"/>
        <end position="72"/>
    </location>
</feature>
<protein>
    <submittedName>
        <fullName evidence="2">Uncharacterized protein</fullName>
    </submittedName>
</protein>
<keyword evidence="1" id="KW-0472">Membrane</keyword>
<dbReference type="AlphaFoldDB" id="A0A2S9IGA4"/>
<keyword evidence="1" id="KW-1133">Transmembrane helix</keyword>
<dbReference type="OrthoDB" id="6631292at2"/>
<dbReference type="Proteomes" id="UP000239181">
    <property type="component" value="Unassembled WGS sequence"/>
</dbReference>
<dbReference type="EMBL" id="PDET01000002">
    <property type="protein sequence ID" value="PRD16820.1"/>
    <property type="molecule type" value="Genomic_DNA"/>
</dbReference>
<evidence type="ECO:0000256" key="1">
    <source>
        <dbReference type="SAM" id="Phobius"/>
    </source>
</evidence>
<feature type="transmembrane region" description="Helical" evidence="1">
    <location>
        <begin position="7"/>
        <end position="26"/>
    </location>
</feature>
<dbReference type="RefSeq" id="WP_105591400.1">
    <property type="nucleotide sequence ID" value="NZ_PDET01000002.1"/>
</dbReference>
<keyword evidence="1" id="KW-0812">Transmembrane</keyword>
<keyword evidence="3" id="KW-1185">Reference proteome</keyword>
<name>A0A2S9IGA4_9GAMM</name>
<accession>A0A2S9IGA4</accession>